<dbReference type="SMART" id="SM00354">
    <property type="entry name" value="HTH_LACI"/>
    <property type="match status" value="1"/>
</dbReference>
<dbReference type="GO" id="GO:0003700">
    <property type="term" value="F:DNA-binding transcription factor activity"/>
    <property type="evidence" value="ECO:0007669"/>
    <property type="project" value="TreeGrafter"/>
</dbReference>
<dbReference type="Pfam" id="PF00356">
    <property type="entry name" value="LacI"/>
    <property type="match status" value="1"/>
</dbReference>
<keyword evidence="6" id="KW-1185">Reference proteome</keyword>
<dbReference type="CDD" id="cd01545">
    <property type="entry name" value="PBP1_SalR"/>
    <property type="match status" value="1"/>
</dbReference>
<keyword evidence="2" id="KW-0238">DNA-binding</keyword>
<keyword evidence="3" id="KW-0804">Transcription</keyword>
<evidence type="ECO:0000256" key="3">
    <source>
        <dbReference type="ARBA" id="ARBA00023163"/>
    </source>
</evidence>
<dbReference type="SUPFAM" id="SSF47413">
    <property type="entry name" value="lambda repressor-like DNA-binding domains"/>
    <property type="match status" value="1"/>
</dbReference>
<protein>
    <submittedName>
        <fullName evidence="5">LacI family transcriptional regulator</fullName>
    </submittedName>
</protein>
<feature type="domain" description="HTH lacI-type" evidence="4">
    <location>
        <begin position="4"/>
        <end position="58"/>
    </location>
</feature>
<dbReference type="SUPFAM" id="SSF53822">
    <property type="entry name" value="Periplasmic binding protein-like I"/>
    <property type="match status" value="1"/>
</dbReference>
<reference evidence="5 6" key="1">
    <citation type="submission" date="2020-03" db="EMBL/GenBank/DDBJ databases">
        <authorList>
            <person name="Lai Q."/>
        </authorList>
    </citation>
    <scope>NUCLEOTIDE SEQUENCE [LARGE SCALE GENOMIC DNA]</scope>
    <source>
        <strain evidence="5 6">CCUG 25036</strain>
    </source>
</reference>
<evidence type="ECO:0000256" key="1">
    <source>
        <dbReference type="ARBA" id="ARBA00023015"/>
    </source>
</evidence>
<dbReference type="PROSITE" id="PS50932">
    <property type="entry name" value="HTH_LACI_2"/>
    <property type="match status" value="1"/>
</dbReference>
<dbReference type="InterPro" id="IPR000843">
    <property type="entry name" value="HTH_LacI"/>
</dbReference>
<evidence type="ECO:0000256" key="2">
    <source>
        <dbReference type="ARBA" id="ARBA00023125"/>
    </source>
</evidence>
<evidence type="ECO:0000313" key="5">
    <source>
        <dbReference type="EMBL" id="NII05150.1"/>
    </source>
</evidence>
<dbReference type="Proteomes" id="UP000490980">
    <property type="component" value="Unassembled WGS sequence"/>
</dbReference>
<dbReference type="RefSeq" id="WP_166946042.1">
    <property type="nucleotide sequence ID" value="NZ_JAARLZ010000001.1"/>
</dbReference>
<dbReference type="PANTHER" id="PTHR30146">
    <property type="entry name" value="LACI-RELATED TRANSCRIPTIONAL REPRESSOR"/>
    <property type="match status" value="1"/>
</dbReference>
<comment type="caution">
    <text evidence="5">The sequence shown here is derived from an EMBL/GenBank/DDBJ whole genome shotgun (WGS) entry which is preliminary data.</text>
</comment>
<dbReference type="InterPro" id="IPR028082">
    <property type="entry name" value="Peripla_BP_I"/>
</dbReference>
<dbReference type="EMBL" id="JAARLZ010000001">
    <property type="protein sequence ID" value="NII05150.1"/>
    <property type="molecule type" value="Genomic_DNA"/>
</dbReference>
<proteinExistence type="predicted"/>
<sequence>MSRVTINDVARASDTSKKTVSRVLNQEPGVRAEVRDRVMAAVAELNYRPLASARSLASNRSFMIGLLYDNLSPSYVMEVQAGVQEACEAQQYSMMVQPLDSTAKDFMERVEGILWRHRPDGLVLTPPITDHPALLAHLRATDVPFASIAPRKSKGIAGVILQEREAAAAMVDHLVALGHRRIAHIIGDPKHGAGVWRLAGYRDGMKRAGLEERADYMVQGQFSFESGVKAARQLLSLKQRPTAIFAADDDMAVGAIWAAAEAGVRVPDEISICGFDDTTIATRVWPLLTTVHQPVRDMGKRATEELLLGLLGKGDPRMVEMDYQMRLRASTAPAPR</sequence>
<accession>A0A7X5ZH21</accession>
<dbReference type="GO" id="GO:0000976">
    <property type="term" value="F:transcription cis-regulatory region binding"/>
    <property type="evidence" value="ECO:0007669"/>
    <property type="project" value="TreeGrafter"/>
</dbReference>
<dbReference type="CDD" id="cd01392">
    <property type="entry name" value="HTH_LacI"/>
    <property type="match status" value="1"/>
</dbReference>
<dbReference type="InterPro" id="IPR010982">
    <property type="entry name" value="Lambda_DNA-bd_dom_sf"/>
</dbReference>
<dbReference type="PANTHER" id="PTHR30146:SF153">
    <property type="entry name" value="LACTOSE OPERON REPRESSOR"/>
    <property type="match status" value="1"/>
</dbReference>
<organism evidence="5 6">
    <name type="scientific">Luteibacter anthropi</name>
    <dbReference type="NCBI Taxonomy" id="564369"/>
    <lineage>
        <taxon>Bacteria</taxon>
        <taxon>Pseudomonadati</taxon>
        <taxon>Pseudomonadota</taxon>
        <taxon>Gammaproteobacteria</taxon>
        <taxon>Lysobacterales</taxon>
        <taxon>Rhodanobacteraceae</taxon>
        <taxon>Luteibacter</taxon>
    </lineage>
</organism>
<name>A0A7X5ZH21_9GAMM</name>
<dbReference type="AlphaFoldDB" id="A0A7X5ZH21"/>
<dbReference type="Gene3D" id="3.40.50.2300">
    <property type="match status" value="2"/>
</dbReference>
<evidence type="ECO:0000259" key="4">
    <source>
        <dbReference type="PROSITE" id="PS50932"/>
    </source>
</evidence>
<dbReference type="Pfam" id="PF13377">
    <property type="entry name" value="Peripla_BP_3"/>
    <property type="match status" value="1"/>
</dbReference>
<dbReference type="InterPro" id="IPR046335">
    <property type="entry name" value="LacI/GalR-like_sensor"/>
</dbReference>
<keyword evidence="1" id="KW-0805">Transcription regulation</keyword>
<evidence type="ECO:0000313" key="6">
    <source>
        <dbReference type="Proteomes" id="UP000490980"/>
    </source>
</evidence>
<dbReference type="Gene3D" id="1.10.260.40">
    <property type="entry name" value="lambda repressor-like DNA-binding domains"/>
    <property type="match status" value="1"/>
</dbReference>
<gene>
    <name evidence="5" type="ORF">HBF25_01965</name>
</gene>